<reference evidence="2" key="1">
    <citation type="journal article" date="2023" name="Mol. Phylogenet. Evol.">
        <title>Genome-scale phylogeny and comparative genomics of the fungal order Sordariales.</title>
        <authorList>
            <person name="Hensen N."/>
            <person name="Bonometti L."/>
            <person name="Westerberg I."/>
            <person name="Brannstrom I.O."/>
            <person name="Guillou S."/>
            <person name="Cros-Aarteil S."/>
            <person name="Calhoun S."/>
            <person name="Haridas S."/>
            <person name="Kuo A."/>
            <person name="Mondo S."/>
            <person name="Pangilinan J."/>
            <person name="Riley R."/>
            <person name="LaButti K."/>
            <person name="Andreopoulos B."/>
            <person name="Lipzen A."/>
            <person name="Chen C."/>
            <person name="Yan M."/>
            <person name="Daum C."/>
            <person name="Ng V."/>
            <person name="Clum A."/>
            <person name="Steindorff A."/>
            <person name="Ohm R.A."/>
            <person name="Martin F."/>
            <person name="Silar P."/>
            <person name="Natvig D.O."/>
            <person name="Lalanne C."/>
            <person name="Gautier V."/>
            <person name="Ament-Velasquez S.L."/>
            <person name="Kruys A."/>
            <person name="Hutchinson M.I."/>
            <person name="Powell A.J."/>
            <person name="Barry K."/>
            <person name="Miller A.N."/>
            <person name="Grigoriev I.V."/>
            <person name="Debuchy R."/>
            <person name="Gladieux P."/>
            <person name="Hiltunen Thoren M."/>
            <person name="Johannesson H."/>
        </authorList>
    </citation>
    <scope>NUCLEOTIDE SEQUENCE</scope>
    <source>
        <strain evidence="2">PSN293</strain>
    </source>
</reference>
<gene>
    <name evidence="2" type="ORF">QBC37DRAFT_49754</name>
</gene>
<feature type="signal peptide" evidence="1">
    <location>
        <begin position="1"/>
        <end position="21"/>
    </location>
</feature>
<keyword evidence="3" id="KW-1185">Reference proteome</keyword>
<dbReference type="Proteomes" id="UP001301769">
    <property type="component" value="Unassembled WGS sequence"/>
</dbReference>
<dbReference type="InterPro" id="IPR037176">
    <property type="entry name" value="Osmotin/thaumatin-like_sf"/>
</dbReference>
<keyword evidence="1" id="KW-0732">Signal</keyword>
<accession>A0AAN6XZR3</accession>
<sequence length="264" mass="28581">MMFITLTWALVAILWAGFGVATPVLATVTPVQTTQVAASITALANPYPTAAGGALDPNPANPKIGIEPGPETYTVIISNAAGRPFSTVHHIGSRTDQPPFPTLINNPQPGRLENGATGLLKIPRRWEGNMAFGEARFGVPGSWVSLFEGSYKEDENVPGLWRFAVDVSFVAGYTAPMVCYCGQADEAHRLKGCKEPLFEKNTCPADFVASLGVCRNPKQSFKDTDPTPFFAPCRGHAYTCQNIPCHSEGIGYQKELSGNDWKYW</sequence>
<reference evidence="2" key="2">
    <citation type="submission" date="2023-05" db="EMBL/GenBank/DDBJ databases">
        <authorList>
            <consortium name="Lawrence Berkeley National Laboratory"/>
            <person name="Steindorff A."/>
            <person name="Hensen N."/>
            <person name="Bonometti L."/>
            <person name="Westerberg I."/>
            <person name="Brannstrom I.O."/>
            <person name="Guillou S."/>
            <person name="Cros-Aarteil S."/>
            <person name="Calhoun S."/>
            <person name="Haridas S."/>
            <person name="Kuo A."/>
            <person name="Mondo S."/>
            <person name="Pangilinan J."/>
            <person name="Riley R."/>
            <person name="Labutti K."/>
            <person name="Andreopoulos B."/>
            <person name="Lipzen A."/>
            <person name="Chen C."/>
            <person name="Yanf M."/>
            <person name="Daum C."/>
            <person name="Ng V."/>
            <person name="Clum A."/>
            <person name="Ohm R."/>
            <person name="Martin F."/>
            <person name="Silar P."/>
            <person name="Natvig D."/>
            <person name="Lalanne C."/>
            <person name="Gautier V."/>
            <person name="Ament-Velasquez S.L."/>
            <person name="Kruys A."/>
            <person name="Hutchinson M.I."/>
            <person name="Powell A.J."/>
            <person name="Barry K."/>
            <person name="Miller A.N."/>
            <person name="Grigoriev I.V."/>
            <person name="Debuchy R."/>
            <person name="Gladieux P."/>
            <person name="Thoren M.H."/>
            <person name="Johannesson H."/>
        </authorList>
    </citation>
    <scope>NUCLEOTIDE SEQUENCE</scope>
    <source>
        <strain evidence="2">PSN293</strain>
    </source>
</reference>
<feature type="chain" id="PRO_5043004656" evidence="1">
    <location>
        <begin position="22"/>
        <end position="264"/>
    </location>
</feature>
<dbReference type="SUPFAM" id="SSF49870">
    <property type="entry name" value="Osmotin, thaumatin-like protein"/>
    <property type="match status" value="1"/>
</dbReference>
<proteinExistence type="predicted"/>
<dbReference type="EMBL" id="MU858199">
    <property type="protein sequence ID" value="KAK4209621.1"/>
    <property type="molecule type" value="Genomic_DNA"/>
</dbReference>
<evidence type="ECO:0000256" key="1">
    <source>
        <dbReference type="SAM" id="SignalP"/>
    </source>
</evidence>
<name>A0AAN6XZR3_9PEZI</name>
<evidence type="ECO:0000313" key="3">
    <source>
        <dbReference type="Proteomes" id="UP001301769"/>
    </source>
</evidence>
<protein>
    <submittedName>
        <fullName evidence="2">Uncharacterized protein</fullName>
    </submittedName>
</protein>
<evidence type="ECO:0000313" key="2">
    <source>
        <dbReference type="EMBL" id="KAK4209621.1"/>
    </source>
</evidence>
<dbReference type="AlphaFoldDB" id="A0AAN6XZR3"/>
<organism evidence="2 3">
    <name type="scientific">Rhypophila decipiens</name>
    <dbReference type="NCBI Taxonomy" id="261697"/>
    <lineage>
        <taxon>Eukaryota</taxon>
        <taxon>Fungi</taxon>
        <taxon>Dikarya</taxon>
        <taxon>Ascomycota</taxon>
        <taxon>Pezizomycotina</taxon>
        <taxon>Sordariomycetes</taxon>
        <taxon>Sordariomycetidae</taxon>
        <taxon>Sordariales</taxon>
        <taxon>Naviculisporaceae</taxon>
        <taxon>Rhypophila</taxon>
    </lineage>
</organism>
<comment type="caution">
    <text evidence="2">The sequence shown here is derived from an EMBL/GenBank/DDBJ whole genome shotgun (WGS) entry which is preliminary data.</text>
</comment>